<feature type="compositionally biased region" description="Basic and acidic residues" evidence="1">
    <location>
        <begin position="389"/>
        <end position="398"/>
    </location>
</feature>
<keyword evidence="3" id="KW-1185">Reference proteome</keyword>
<feature type="region of interest" description="Disordered" evidence="1">
    <location>
        <begin position="267"/>
        <end position="347"/>
    </location>
</feature>
<evidence type="ECO:0000313" key="2">
    <source>
        <dbReference type="EMBL" id="KAK0701297.1"/>
    </source>
</evidence>
<proteinExistence type="predicted"/>
<evidence type="ECO:0000256" key="1">
    <source>
        <dbReference type="SAM" id="MobiDB-lite"/>
    </source>
</evidence>
<dbReference type="Proteomes" id="UP001172102">
    <property type="component" value="Unassembled WGS sequence"/>
</dbReference>
<dbReference type="EMBL" id="JAUKUA010000010">
    <property type="protein sequence ID" value="KAK0701297.1"/>
    <property type="molecule type" value="Genomic_DNA"/>
</dbReference>
<feature type="compositionally biased region" description="Polar residues" evidence="1">
    <location>
        <begin position="322"/>
        <end position="332"/>
    </location>
</feature>
<protein>
    <submittedName>
        <fullName evidence="2">Uncharacterized protein</fullName>
    </submittedName>
</protein>
<feature type="compositionally biased region" description="Basic and acidic residues" evidence="1">
    <location>
        <begin position="333"/>
        <end position="347"/>
    </location>
</feature>
<feature type="region of interest" description="Disordered" evidence="1">
    <location>
        <begin position="389"/>
        <end position="408"/>
    </location>
</feature>
<accession>A0AA39ZPI0</accession>
<reference evidence="2" key="1">
    <citation type="submission" date="2023-06" db="EMBL/GenBank/DDBJ databases">
        <title>Genome-scale phylogeny and comparative genomics of the fungal order Sordariales.</title>
        <authorList>
            <consortium name="Lawrence Berkeley National Laboratory"/>
            <person name="Hensen N."/>
            <person name="Bonometti L."/>
            <person name="Westerberg I."/>
            <person name="Brannstrom I.O."/>
            <person name="Guillou S."/>
            <person name="Cros-Aarteil S."/>
            <person name="Calhoun S."/>
            <person name="Haridas S."/>
            <person name="Kuo A."/>
            <person name="Mondo S."/>
            <person name="Pangilinan J."/>
            <person name="Riley R."/>
            <person name="Labutti K."/>
            <person name="Andreopoulos B."/>
            <person name="Lipzen A."/>
            <person name="Chen C."/>
            <person name="Yanf M."/>
            <person name="Daum C."/>
            <person name="Ng V."/>
            <person name="Clum A."/>
            <person name="Steindorff A."/>
            <person name="Ohm R."/>
            <person name="Martin F."/>
            <person name="Silar P."/>
            <person name="Natvig D."/>
            <person name="Lalanne C."/>
            <person name="Gautier V."/>
            <person name="Ament-Velasquez S.L."/>
            <person name="Kruys A."/>
            <person name="Hutchinson M.I."/>
            <person name="Powell A.J."/>
            <person name="Barry K."/>
            <person name="Miller A.N."/>
            <person name="Grigoriev I.V."/>
            <person name="Debuchy R."/>
            <person name="Gladieux P."/>
            <person name="Thoren M.H."/>
            <person name="Johannesson H."/>
        </authorList>
    </citation>
    <scope>NUCLEOTIDE SEQUENCE</scope>
    <source>
        <strain evidence="2">SMH4607-1</strain>
    </source>
</reference>
<comment type="caution">
    <text evidence="2">The sequence shown here is derived from an EMBL/GenBank/DDBJ whole genome shotgun (WGS) entry which is preliminary data.</text>
</comment>
<gene>
    <name evidence="2" type="ORF">B0H67DRAFT_595789</name>
</gene>
<dbReference type="AlphaFoldDB" id="A0AA39ZPI0"/>
<sequence length="463" mass="52263">MVAPDISSWIGVDRHRTLERAKASKQFDSKLKILVFEADGQGKSRYCLMDKQDVLKDAVNEAMATNNGAKLGTNRIFFLDFVSNSAPVEKRKLQITDELFGIICDELQVPAYFIDTVIRDDQLGRLGFGSYLHPGEDRASGSFELSYRYTPRLQDGTLDLNGNLHYIYTRYNIRTHSSLTLCINPHIETRNLWVGLEGDDAVLKGIPANEWRDSDSAKFSVGHTRAERDLRSPLAFHILVTQMILEDWRTGLQADRQRLLDAELESGMVVNKPEGSPSSSDAKTELSPTPRPPDLEQGVPMQALDAGGPSNSDANCPDVNAPDTNENTTDPTGTRRKEVMTPKSRQERLRNLHDTTQRLTVAENSCKDIENRVTLLLRSVETLRSIPQRKEHGIDHPGRPSSSSMRNRILPSTLDREQQILESIRLSCQHSQQWTRCYKERTNIQIQLVTTEPHPIPHLPDPH</sequence>
<name>A0AA39ZPI0_9PEZI</name>
<evidence type="ECO:0000313" key="3">
    <source>
        <dbReference type="Proteomes" id="UP001172102"/>
    </source>
</evidence>
<organism evidence="2 3">
    <name type="scientific">Lasiosphaeris hirsuta</name>
    <dbReference type="NCBI Taxonomy" id="260670"/>
    <lineage>
        <taxon>Eukaryota</taxon>
        <taxon>Fungi</taxon>
        <taxon>Dikarya</taxon>
        <taxon>Ascomycota</taxon>
        <taxon>Pezizomycotina</taxon>
        <taxon>Sordariomycetes</taxon>
        <taxon>Sordariomycetidae</taxon>
        <taxon>Sordariales</taxon>
        <taxon>Lasiosphaeriaceae</taxon>
        <taxon>Lasiosphaeris</taxon>
    </lineage>
</organism>